<keyword evidence="4" id="KW-1185">Reference proteome</keyword>
<dbReference type="Pfam" id="PF19610">
    <property type="entry name" value="DUF6115"/>
    <property type="match status" value="1"/>
</dbReference>
<reference evidence="3 4" key="1">
    <citation type="submission" date="2018-05" db="EMBL/GenBank/DDBJ databases">
        <title>Genomic Encyclopedia of Type Strains, Phase III (KMG-III): the genomes of soil and plant-associated and newly described type strains.</title>
        <authorList>
            <person name="Whitman W."/>
        </authorList>
    </citation>
    <scope>NUCLEOTIDE SEQUENCE [LARGE SCALE GENOMIC DNA]</scope>
    <source>
        <strain evidence="3 4">CECT 5696</strain>
    </source>
</reference>
<gene>
    <name evidence="3" type="ORF">DFQ01_103327</name>
</gene>
<keyword evidence="1" id="KW-0175">Coiled coil</keyword>
<dbReference type="EMBL" id="QGTQ01000003">
    <property type="protein sequence ID" value="PWW06424.1"/>
    <property type="molecule type" value="Genomic_DNA"/>
</dbReference>
<name>A0A2V2YXT0_9BACL</name>
<keyword evidence="2" id="KW-0812">Transmembrane</keyword>
<protein>
    <recommendedName>
        <fullName evidence="5">DUF2802 domain-containing protein</fullName>
    </recommendedName>
</protein>
<keyword evidence="2" id="KW-1133">Transmembrane helix</keyword>
<dbReference type="OrthoDB" id="1682562at2"/>
<evidence type="ECO:0000256" key="2">
    <source>
        <dbReference type="SAM" id="Phobius"/>
    </source>
</evidence>
<dbReference type="AlphaFoldDB" id="A0A2V2YXT0"/>
<sequence length="179" mass="20370">MQLWGYVALLGAFILVMSWMLPRRKNEPQHPSQTTTNMEIALEQFMENMESDNKELVDLVKRAQTDNAEQLAIRERRIIDLEHRCADLESRLEKVITQPPVAVYADIGTVHTPNADVQIAQAAEVQPEPRITIRTRYTELFELYDSGKSIEAVARKLGMNKGEVQLIIQLAKQEEGALV</sequence>
<evidence type="ECO:0000256" key="1">
    <source>
        <dbReference type="SAM" id="Coils"/>
    </source>
</evidence>
<proteinExistence type="predicted"/>
<comment type="caution">
    <text evidence="3">The sequence shown here is derived from an EMBL/GenBank/DDBJ whole genome shotgun (WGS) entry which is preliminary data.</text>
</comment>
<dbReference type="InterPro" id="IPR046118">
    <property type="entry name" value="DUF6115"/>
</dbReference>
<evidence type="ECO:0000313" key="3">
    <source>
        <dbReference type="EMBL" id="PWW06424.1"/>
    </source>
</evidence>
<evidence type="ECO:0000313" key="4">
    <source>
        <dbReference type="Proteomes" id="UP000246635"/>
    </source>
</evidence>
<accession>A0A2V2YXT0</accession>
<dbReference type="Proteomes" id="UP000246635">
    <property type="component" value="Unassembled WGS sequence"/>
</dbReference>
<organism evidence="3 4">
    <name type="scientific">Paenibacillus cellulosilyticus</name>
    <dbReference type="NCBI Taxonomy" id="375489"/>
    <lineage>
        <taxon>Bacteria</taxon>
        <taxon>Bacillati</taxon>
        <taxon>Bacillota</taxon>
        <taxon>Bacilli</taxon>
        <taxon>Bacillales</taxon>
        <taxon>Paenibacillaceae</taxon>
        <taxon>Paenibacillus</taxon>
    </lineage>
</organism>
<feature type="transmembrane region" description="Helical" evidence="2">
    <location>
        <begin position="6"/>
        <end position="22"/>
    </location>
</feature>
<feature type="coiled-coil region" evidence="1">
    <location>
        <begin position="42"/>
        <end position="98"/>
    </location>
</feature>
<evidence type="ECO:0008006" key="5">
    <source>
        <dbReference type="Google" id="ProtNLM"/>
    </source>
</evidence>
<keyword evidence="2" id="KW-0472">Membrane</keyword>
<dbReference type="RefSeq" id="WP_110043102.1">
    <property type="nucleotide sequence ID" value="NZ_CP054612.1"/>
</dbReference>